<sequence>MLVSRGLSLKTQVFPAATDISYLREKGVPALGFSPISKTPILLHANDEYLGVSTFLKGIDIYCKLLSSLGQV</sequence>
<evidence type="ECO:0000313" key="2">
    <source>
        <dbReference type="Proteomes" id="UP001159042"/>
    </source>
</evidence>
<evidence type="ECO:0000313" key="1">
    <source>
        <dbReference type="EMBL" id="KAJ8920152.1"/>
    </source>
</evidence>
<accession>A0AAV8W1X4</accession>
<evidence type="ECO:0008006" key="3">
    <source>
        <dbReference type="Google" id="ProtNLM"/>
    </source>
</evidence>
<protein>
    <recommendedName>
        <fullName evidence="3">Aminoacylase-1</fullName>
    </recommendedName>
</protein>
<organism evidence="1 2">
    <name type="scientific">Exocentrus adspersus</name>
    <dbReference type="NCBI Taxonomy" id="1586481"/>
    <lineage>
        <taxon>Eukaryota</taxon>
        <taxon>Metazoa</taxon>
        <taxon>Ecdysozoa</taxon>
        <taxon>Arthropoda</taxon>
        <taxon>Hexapoda</taxon>
        <taxon>Insecta</taxon>
        <taxon>Pterygota</taxon>
        <taxon>Neoptera</taxon>
        <taxon>Endopterygota</taxon>
        <taxon>Coleoptera</taxon>
        <taxon>Polyphaga</taxon>
        <taxon>Cucujiformia</taxon>
        <taxon>Chrysomeloidea</taxon>
        <taxon>Cerambycidae</taxon>
        <taxon>Lamiinae</taxon>
        <taxon>Acanthocinini</taxon>
        <taxon>Exocentrus</taxon>
    </lineage>
</organism>
<comment type="caution">
    <text evidence="1">The sequence shown here is derived from an EMBL/GenBank/DDBJ whole genome shotgun (WGS) entry which is preliminary data.</text>
</comment>
<dbReference type="PANTHER" id="PTHR45892">
    <property type="entry name" value="AMINOACYLASE-1"/>
    <property type="match status" value="1"/>
</dbReference>
<reference evidence="1 2" key="1">
    <citation type="journal article" date="2023" name="Insect Mol. Biol.">
        <title>Genome sequencing provides insights into the evolution of gene families encoding plant cell wall-degrading enzymes in longhorned beetles.</title>
        <authorList>
            <person name="Shin N.R."/>
            <person name="Okamura Y."/>
            <person name="Kirsch R."/>
            <person name="Pauchet Y."/>
        </authorList>
    </citation>
    <scope>NUCLEOTIDE SEQUENCE [LARGE SCALE GENOMIC DNA]</scope>
    <source>
        <strain evidence="1">EAD_L_NR</strain>
    </source>
</reference>
<name>A0AAV8W1X4_9CUCU</name>
<dbReference type="InterPro" id="IPR052083">
    <property type="entry name" value="Aminoacylase-1_M20A"/>
</dbReference>
<dbReference type="Gene3D" id="1.10.150.900">
    <property type="match status" value="1"/>
</dbReference>
<dbReference type="PANTHER" id="PTHR45892:SF1">
    <property type="entry name" value="AMINOACYLASE-1"/>
    <property type="match status" value="1"/>
</dbReference>
<dbReference type="SUPFAM" id="SSF53187">
    <property type="entry name" value="Zn-dependent exopeptidases"/>
    <property type="match status" value="1"/>
</dbReference>
<dbReference type="GO" id="GO:0004046">
    <property type="term" value="F:aminoacylase activity"/>
    <property type="evidence" value="ECO:0007669"/>
    <property type="project" value="TreeGrafter"/>
</dbReference>
<dbReference type="EMBL" id="JANEYG010000015">
    <property type="protein sequence ID" value="KAJ8920152.1"/>
    <property type="molecule type" value="Genomic_DNA"/>
</dbReference>
<proteinExistence type="predicted"/>
<gene>
    <name evidence="1" type="ORF">NQ315_011812</name>
</gene>
<keyword evidence="2" id="KW-1185">Reference proteome</keyword>
<dbReference type="Proteomes" id="UP001159042">
    <property type="component" value="Unassembled WGS sequence"/>
</dbReference>
<dbReference type="AlphaFoldDB" id="A0AAV8W1X4"/>